<dbReference type="PANTHER" id="PTHR31313">
    <property type="entry name" value="TY1 ENHANCER ACTIVATOR"/>
    <property type="match status" value="1"/>
</dbReference>
<feature type="region of interest" description="Disordered" evidence="8">
    <location>
        <begin position="913"/>
        <end position="936"/>
    </location>
</feature>
<dbReference type="SUPFAM" id="SSF57701">
    <property type="entry name" value="Zn2/Cys6 DNA-binding domain"/>
    <property type="match status" value="1"/>
</dbReference>
<dbReference type="CDD" id="cd12148">
    <property type="entry name" value="fungal_TF_MHR"/>
    <property type="match status" value="1"/>
</dbReference>
<evidence type="ECO:0000313" key="11">
    <source>
        <dbReference type="Proteomes" id="UP001302812"/>
    </source>
</evidence>
<name>A0AAN6T730_9PEZI</name>
<feature type="compositionally biased region" description="Low complexity" evidence="8">
    <location>
        <begin position="960"/>
        <end position="977"/>
    </location>
</feature>
<dbReference type="GO" id="GO:0006351">
    <property type="term" value="P:DNA-templated transcription"/>
    <property type="evidence" value="ECO:0007669"/>
    <property type="project" value="InterPro"/>
</dbReference>
<dbReference type="PROSITE" id="PS00463">
    <property type="entry name" value="ZN2_CY6_FUNGAL_1"/>
    <property type="match status" value="1"/>
</dbReference>
<dbReference type="PROSITE" id="PS50048">
    <property type="entry name" value="ZN2_CY6_FUNGAL_2"/>
    <property type="match status" value="1"/>
</dbReference>
<organism evidence="10 11">
    <name type="scientific">Canariomyces notabilis</name>
    <dbReference type="NCBI Taxonomy" id="2074819"/>
    <lineage>
        <taxon>Eukaryota</taxon>
        <taxon>Fungi</taxon>
        <taxon>Dikarya</taxon>
        <taxon>Ascomycota</taxon>
        <taxon>Pezizomycotina</taxon>
        <taxon>Sordariomycetes</taxon>
        <taxon>Sordariomycetidae</taxon>
        <taxon>Sordariales</taxon>
        <taxon>Chaetomiaceae</taxon>
        <taxon>Canariomyces</taxon>
    </lineage>
</organism>
<dbReference type="GO" id="GO:0008270">
    <property type="term" value="F:zinc ion binding"/>
    <property type="evidence" value="ECO:0007669"/>
    <property type="project" value="InterPro"/>
</dbReference>
<reference evidence="10" key="1">
    <citation type="journal article" date="2023" name="Mol. Phylogenet. Evol.">
        <title>Genome-scale phylogeny and comparative genomics of the fungal order Sordariales.</title>
        <authorList>
            <person name="Hensen N."/>
            <person name="Bonometti L."/>
            <person name="Westerberg I."/>
            <person name="Brannstrom I.O."/>
            <person name="Guillou S."/>
            <person name="Cros-Aarteil S."/>
            <person name="Calhoun S."/>
            <person name="Haridas S."/>
            <person name="Kuo A."/>
            <person name="Mondo S."/>
            <person name="Pangilinan J."/>
            <person name="Riley R."/>
            <person name="LaButti K."/>
            <person name="Andreopoulos B."/>
            <person name="Lipzen A."/>
            <person name="Chen C."/>
            <person name="Yan M."/>
            <person name="Daum C."/>
            <person name="Ng V."/>
            <person name="Clum A."/>
            <person name="Steindorff A."/>
            <person name="Ohm R.A."/>
            <person name="Martin F."/>
            <person name="Silar P."/>
            <person name="Natvig D.O."/>
            <person name="Lalanne C."/>
            <person name="Gautier V."/>
            <person name="Ament-Velasquez S.L."/>
            <person name="Kruys A."/>
            <person name="Hutchinson M.I."/>
            <person name="Powell A.J."/>
            <person name="Barry K."/>
            <person name="Miller A.N."/>
            <person name="Grigoriev I.V."/>
            <person name="Debuchy R."/>
            <person name="Gladieux P."/>
            <person name="Hiltunen Thoren M."/>
            <person name="Johannesson H."/>
        </authorList>
    </citation>
    <scope>NUCLEOTIDE SEQUENCE</scope>
    <source>
        <strain evidence="10">CBS 508.74</strain>
    </source>
</reference>
<gene>
    <name evidence="10" type="ORF">N656DRAFT_802900</name>
</gene>
<feature type="compositionally biased region" description="Low complexity" evidence="8">
    <location>
        <begin position="129"/>
        <end position="142"/>
    </location>
</feature>
<dbReference type="SMART" id="SM00906">
    <property type="entry name" value="Fungal_trans"/>
    <property type="match status" value="1"/>
</dbReference>
<comment type="subcellular location">
    <subcellularLocation>
        <location evidence="1">Nucleus</location>
    </subcellularLocation>
</comment>
<dbReference type="InterPro" id="IPR007219">
    <property type="entry name" value="XnlR_reg_dom"/>
</dbReference>
<feature type="compositionally biased region" description="Polar residues" evidence="8">
    <location>
        <begin position="31"/>
        <end position="40"/>
    </location>
</feature>
<feature type="region of interest" description="Disordered" evidence="8">
    <location>
        <begin position="1"/>
        <end position="46"/>
    </location>
</feature>
<dbReference type="InterPro" id="IPR051615">
    <property type="entry name" value="Transcr_Regulatory_Elem"/>
</dbReference>
<dbReference type="Gene3D" id="4.10.240.10">
    <property type="entry name" value="Zn(2)-C6 fungal-type DNA-binding domain"/>
    <property type="match status" value="1"/>
</dbReference>
<evidence type="ECO:0000256" key="8">
    <source>
        <dbReference type="SAM" id="MobiDB-lite"/>
    </source>
</evidence>
<dbReference type="PANTHER" id="PTHR31313:SF81">
    <property type="entry name" value="TY1 ENHANCER ACTIVATOR"/>
    <property type="match status" value="1"/>
</dbReference>
<feature type="region of interest" description="Disordered" evidence="8">
    <location>
        <begin position="1002"/>
        <end position="1063"/>
    </location>
</feature>
<evidence type="ECO:0000256" key="7">
    <source>
        <dbReference type="ARBA" id="ARBA00023242"/>
    </source>
</evidence>
<feature type="compositionally biased region" description="Low complexity" evidence="8">
    <location>
        <begin position="882"/>
        <end position="897"/>
    </location>
</feature>
<feature type="compositionally biased region" description="Low complexity" evidence="8">
    <location>
        <begin position="922"/>
        <end position="934"/>
    </location>
</feature>
<dbReference type="CDD" id="cd00067">
    <property type="entry name" value="GAL4"/>
    <property type="match status" value="1"/>
</dbReference>
<keyword evidence="3" id="KW-0862">Zinc</keyword>
<evidence type="ECO:0000256" key="2">
    <source>
        <dbReference type="ARBA" id="ARBA00022723"/>
    </source>
</evidence>
<feature type="region of interest" description="Disordered" evidence="8">
    <location>
        <begin position="873"/>
        <end position="901"/>
    </location>
</feature>
<evidence type="ECO:0000256" key="6">
    <source>
        <dbReference type="ARBA" id="ARBA00023163"/>
    </source>
</evidence>
<keyword evidence="11" id="KW-1185">Reference proteome</keyword>
<keyword evidence="6" id="KW-0804">Transcription</keyword>
<dbReference type="GO" id="GO:0003677">
    <property type="term" value="F:DNA binding"/>
    <property type="evidence" value="ECO:0007669"/>
    <property type="project" value="UniProtKB-KW"/>
</dbReference>
<dbReference type="SMART" id="SM00066">
    <property type="entry name" value="GAL4"/>
    <property type="match status" value="1"/>
</dbReference>
<evidence type="ECO:0000256" key="1">
    <source>
        <dbReference type="ARBA" id="ARBA00004123"/>
    </source>
</evidence>
<dbReference type="GeneID" id="89942422"/>
<keyword evidence="4" id="KW-0805">Transcription regulation</keyword>
<evidence type="ECO:0000256" key="3">
    <source>
        <dbReference type="ARBA" id="ARBA00022833"/>
    </source>
</evidence>
<feature type="region of interest" description="Disordered" evidence="8">
    <location>
        <begin position="956"/>
        <end position="989"/>
    </location>
</feature>
<dbReference type="EMBL" id="MU853379">
    <property type="protein sequence ID" value="KAK4107203.1"/>
    <property type="molecule type" value="Genomic_DNA"/>
</dbReference>
<dbReference type="InterPro" id="IPR036864">
    <property type="entry name" value="Zn2-C6_fun-type_DNA-bd_sf"/>
</dbReference>
<dbReference type="Pfam" id="PF04082">
    <property type="entry name" value="Fungal_trans"/>
    <property type="match status" value="1"/>
</dbReference>
<dbReference type="Pfam" id="PF00172">
    <property type="entry name" value="Zn_clus"/>
    <property type="match status" value="1"/>
</dbReference>
<keyword evidence="2" id="KW-0479">Metal-binding</keyword>
<dbReference type="RefSeq" id="XP_064664773.1">
    <property type="nucleotide sequence ID" value="XM_064818297.1"/>
</dbReference>
<dbReference type="AlphaFoldDB" id="A0AAN6T730"/>
<evidence type="ECO:0000313" key="10">
    <source>
        <dbReference type="EMBL" id="KAK4107203.1"/>
    </source>
</evidence>
<evidence type="ECO:0000259" key="9">
    <source>
        <dbReference type="PROSITE" id="PS50048"/>
    </source>
</evidence>
<feature type="region of interest" description="Disordered" evidence="8">
    <location>
        <begin position="115"/>
        <end position="187"/>
    </location>
</feature>
<feature type="domain" description="Zn(2)-C6 fungal-type" evidence="9">
    <location>
        <begin position="49"/>
        <end position="81"/>
    </location>
</feature>
<keyword evidence="7" id="KW-0539">Nucleus</keyword>
<comment type="caution">
    <text evidence="10">The sequence shown here is derived from an EMBL/GenBank/DDBJ whole genome shotgun (WGS) entry which is preliminary data.</text>
</comment>
<reference evidence="10" key="2">
    <citation type="submission" date="2023-05" db="EMBL/GenBank/DDBJ databases">
        <authorList>
            <consortium name="Lawrence Berkeley National Laboratory"/>
            <person name="Steindorff A."/>
            <person name="Hensen N."/>
            <person name="Bonometti L."/>
            <person name="Westerberg I."/>
            <person name="Brannstrom I.O."/>
            <person name="Guillou S."/>
            <person name="Cros-Aarteil S."/>
            <person name="Calhoun S."/>
            <person name="Haridas S."/>
            <person name="Kuo A."/>
            <person name="Mondo S."/>
            <person name="Pangilinan J."/>
            <person name="Riley R."/>
            <person name="Labutti K."/>
            <person name="Andreopoulos B."/>
            <person name="Lipzen A."/>
            <person name="Chen C."/>
            <person name="Yanf M."/>
            <person name="Daum C."/>
            <person name="Ng V."/>
            <person name="Clum A."/>
            <person name="Ohm R."/>
            <person name="Martin F."/>
            <person name="Silar P."/>
            <person name="Natvig D."/>
            <person name="Lalanne C."/>
            <person name="Gautier V."/>
            <person name="Ament-Velasquez S.L."/>
            <person name="Kruys A."/>
            <person name="Hutchinson M.I."/>
            <person name="Powell A.J."/>
            <person name="Barry K."/>
            <person name="Miller A.N."/>
            <person name="Grigoriev I.V."/>
            <person name="Debuchy R."/>
            <person name="Gladieux P."/>
            <person name="Thoren M.H."/>
            <person name="Johannesson H."/>
        </authorList>
    </citation>
    <scope>NUCLEOTIDE SEQUENCE</scope>
    <source>
        <strain evidence="10">CBS 508.74</strain>
    </source>
</reference>
<feature type="compositionally biased region" description="Low complexity" evidence="8">
    <location>
        <begin position="1011"/>
        <end position="1025"/>
    </location>
</feature>
<dbReference type="GO" id="GO:0000981">
    <property type="term" value="F:DNA-binding transcription factor activity, RNA polymerase II-specific"/>
    <property type="evidence" value="ECO:0007669"/>
    <property type="project" value="InterPro"/>
</dbReference>
<dbReference type="Proteomes" id="UP001302812">
    <property type="component" value="Unassembled WGS sequence"/>
</dbReference>
<dbReference type="InterPro" id="IPR001138">
    <property type="entry name" value="Zn2Cys6_DnaBD"/>
</dbReference>
<sequence length="1128" mass="121627">MAASASQNGKRRSPSAGESDRSTPDQAFSPAPSTRSSSKQQVRHRASIACVSCRERRIRCVVREGETECAQCRRTGATCIIKDDDERRRPISKAYMSSLSNRIALLEEMLKERGVVPPPAVHPPKTRQEAQARQQQEEQQAQVMKRSTDCEPKALNASVTQPPTPPGSGDEDVANRESAQPRGYVAPGSQTSLFPLIDPVLLQDMEPRKDTGLRQLLCTRATHTFDQSAGRVRFFGPTANSHVYAKSSSGYFNAPERSDQARRAERLIGALRPSTHDHLIRCFWEYYNSCHQVVDEVAFEAGRTAHDPRFYSPFLHITMLAVGYRFADWDREDVKRMTMGNRESTLHRESKTLLETELEKSGGLPIVQALLLLADLECGVGRDTTGWMYSGMASRLAFDIGLHVSPNRADLSELERLARHRVMAACVMSDRRWALFLGRPTSIKAQDIALDVLPRAPGKALANPSSGAPVASHADIHQQMFELMELAGKVADFQNSTYSATQACVTKGTEDRAYLHFIGLERLFHNWYRRLPDNLAWKPANVKSAHMAFFMLHQQFHVCMILLHRPWAKYGPMSFDGAAAARYPSPDSPCHENDRAHALPSWAGPLPHHDNRASLSRSMCTQHAVRVARIFWHHRQRFDGRRIGLAGIQHAGTAALALMAALAHKSAELDHHTNLRYLQVLSTAIYDMSHSYQPAARMYHLLRIMLVDIRSEMAKSGGFDFSTVVGRYHQGNSMVFDSNPWAAAITPSNFLSADGFQTIPEEESRASKRRRLSSLSSMDLSCPAPSFLANAGCPTPPATSQSPDNSTSMVDNTDLTGLINDSTFGQDSLDLIHLSCIEFINNGGAPPQDWAAASPTPAQAPESAELALDSNLTANSETTPPTTSAAGDNAAAAPAAAVDDDTTVDMTIEQWLAEPSDPLTPSPSSSASGTGSASEGALIEPTAPASLAELIPISVSQHCPSSSGTSTSPNTNTNTDGPDTDTRSDENENGPLAMTMVMDLDLDLPDTRDPSSSSSSSSSSSCAASGHGGADAGHAGTEPWLHAMGAPPPPITPGDVNGRSPLTPVTLDDLVQSVEEAVGSARARRAAAAGVGVAAEVCVGGGGSGSGGAVAAGNSPVVRNRELDFLSL</sequence>
<evidence type="ECO:0000256" key="4">
    <source>
        <dbReference type="ARBA" id="ARBA00023015"/>
    </source>
</evidence>
<keyword evidence="5" id="KW-0238">DNA-binding</keyword>
<proteinExistence type="predicted"/>
<accession>A0AAN6T730</accession>
<evidence type="ECO:0000256" key="5">
    <source>
        <dbReference type="ARBA" id="ARBA00023125"/>
    </source>
</evidence>
<dbReference type="GO" id="GO:0005634">
    <property type="term" value="C:nucleus"/>
    <property type="evidence" value="ECO:0007669"/>
    <property type="project" value="UniProtKB-SubCell"/>
</dbReference>
<protein>
    <recommendedName>
        <fullName evidence="9">Zn(2)-C6 fungal-type domain-containing protein</fullName>
    </recommendedName>
</protein>